<comment type="caution">
    <text evidence="2">The sequence shown here is derived from an EMBL/GenBank/DDBJ whole genome shotgun (WGS) entry which is preliminary data.</text>
</comment>
<feature type="transmembrane region" description="Helical" evidence="1">
    <location>
        <begin position="135"/>
        <end position="151"/>
    </location>
</feature>
<evidence type="ECO:0000256" key="1">
    <source>
        <dbReference type="SAM" id="Phobius"/>
    </source>
</evidence>
<proteinExistence type="predicted"/>
<name>A0A645EKA3_9ZZZZ</name>
<dbReference type="AlphaFoldDB" id="A0A645EKA3"/>
<evidence type="ECO:0000313" key="2">
    <source>
        <dbReference type="EMBL" id="MPN01740.1"/>
    </source>
</evidence>
<organism evidence="2">
    <name type="scientific">bioreactor metagenome</name>
    <dbReference type="NCBI Taxonomy" id="1076179"/>
    <lineage>
        <taxon>unclassified sequences</taxon>
        <taxon>metagenomes</taxon>
        <taxon>ecological metagenomes</taxon>
    </lineage>
</organism>
<accession>A0A645EKA3</accession>
<protein>
    <submittedName>
        <fullName evidence="2">Uncharacterized protein</fullName>
    </submittedName>
</protein>
<sequence length="166" mass="18211">MVINRWLPRYGPSYGDAFYLGWTAIIPNIPGIFTWPGAITNLSCFSLKLQATGVLSSSYTNIGGSLIGELFFNFGFAGGAIFAVAFGVFIGLISGKCTYFLSSDNYHGFIRVIALMFATIYWVRDYFGGEIRVMVWGPLICYLIIHIIGGYKSRGNRGGIENTAIS</sequence>
<keyword evidence="1" id="KW-1133">Transmembrane helix</keyword>
<reference evidence="2" key="1">
    <citation type="submission" date="2019-08" db="EMBL/GenBank/DDBJ databases">
        <authorList>
            <person name="Kucharzyk K."/>
            <person name="Murdoch R.W."/>
            <person name="Higgins S."/>
            <person name="Loffler F."/>
        </authorList>
    </citation>
    <scope>NUCLEOTIDE SEQUENCE</scope>
</reference>
<keyword evidence="1" id="KW-0472">Membrane</keyword>
<feature type="transmembrane region" description="Helical" evidence="1">
    <location>
        <begin position="105"/>
        <end position="123"/>
    </location>
</feature>
<gene>
    <name evidence="2" type="ORF">SDC9_148951</name>
</gene>
<dbReference type="EMBL" id="VSSQ01047732">
    <property type="protein sequence ID" value="MPN01740.1"/>
    <property type="molecule type" value="Genomic_DNA"/>
</dbReference>
<feature type="transmembrane region" description="Helical" evidence="1">
    <location>
        <begin position="70"/>
        <end position="93"/>
    </location>
</feature>
<keyword evidence="1" id="KW-0812">Transmembrane</keyword>